<keyword evidence="1" id="KW-0732">Signal</keyword>
<feature type="signal peptide" evidence="1">
    <location>
        <begin position="1"/>
        <end position="24"/>
    </location>
</feature>
<name>A0A1G6KRB5_9GAMM</name>
<evidence type="ECO:0000313" key="2">
    <source>
        <dbReference type="EMBL" id="SDC33351.1"/>
    </source>
</evidence>
<accession>A0A1G6KRB5</accession>
<dbReference type="RefSeq" id="WP_092619182.1">
    <property type="nucleotide sequence ID" value="NZ_FMYK01000004.1"/>
</dbReference>
<dbReference type="AlphaFoldDB" id="A0A1G6KRB5"/>
<organism evidence="2 3">
    <name type="scientific">Acinetobacter marinus</name>
    <dbReference type="NCBI Taxonomy" id="281375"/>
    <lineage>
        <taxon>Bacteria</taxon>
        <taxon>Pseudomonadati</taxon>
        <taxon>Pseudomonadota</taxon>
        <taxon>Gammaproteobacteria</taxon>
        <taxon>Moraxellales</taxon>
        <taxon>Moraxellaceae</taxon>
        <taxon>Acinetobacter</taxon>
    </lineage>
</organism>
<reference evidence="3" key="1">
    <citation type="submission" date="2016-09" db="EMBL/GenBank/DDBJ databases">
        <authorList>
            <person name="Varghese N."/>
            <person name="Submissions S."/>
        </authorList>
    </citation>
    <scope>NUCLEOTIDE SEQUENCE [LARGE SCALE GENOMIC DNA]</scope>
    <source>
        <strain evidence="3">ANC 3699</strain>
    </source>
</reference>
<proteinExistence type="predicted"/>
<protein>
    <submittedName>
        <fullName evidence="2">Uncharacterized protein</fullName>
    </submittedName>
</protein>
<feature type="chain" id="PRO_5017361993" evidence="1">
    <location>
        <begin position="25"/>
        <end position="247"/>
    </location>
</feature>
<evidence type="ECO:0000256" key="1">
    <source>
        <dbReference type="SAM" id="SignalP"/>
    </source>
</evidence>
<dbReference type="OrthoDB" id="86940at2"/>
<dbReference type="EMBL" id="FMYK01000004">
    <property type="protein sequence ID" value="SDC33351.1"/>
    <property type="molecule type" value="Genomic_DNA"/>
</dbReference>
<gene>
    <name evidence="2" type="ORF">SAMN05421749_104150</name>
</gene>
<sequence>MKTKLLTALLTLSATVLMSPMVSAKTPQPSKEQIKLAKDKVKYKVFIPKSYVLFEAVEGDLNKDGKADTALIVKATDPSKWVTDENRGKLDRNRRGIIILLNQSTKQKPNQYTKYLQNLNCFSSENENGGIYFPPELWVKIEKGLLNIHYGHGRYGYWDYLFRLQDQDMRLIGYDASSNHGPYIESEVSINFLTGRTIYRKNTNKDWEGDPKFKETVRKYPVKPMYLSKIKDFDEFDFGVPVLNDES</sequence>
<evidence type="ECO:0000313" key="3">
    <source>
        <dbReference type="Proteomes" id="UP000242317"/>
    </source>
</evidence>
<dbReference type="Proteomes" id="UP000242317">
    <property type="component" value="Unassembled WGS sequence"/>
</dbReference>
<keyword evidence="3" id="KW-1185">Reference proteome</keyword>